<sequence>MISHHPPQGIPKLTLYIPFSSPSFSPSYSPLLPPILLLLLPHNPLHLPHALPNPHQVPPPALHLLPLIPHLQSHRSAYPPVLQQRIEKLVVLVEYFKKEGCELAVVADVVWVVDVVVDYVWRGGSRGTGGTGGGRVGGAVAGEVAGVCVGHYWEG</sequence>
<gene>
    <name evidence="1" type="ORF">EX30DRAFT_6712</name>
</gene>
<name>A0A4S2N645_9PEZI</name>
<accession>A0A4S2N645</accession>
<dbReference type="AlphaFoldDB" id="A0A4S2N645"/>
<reference evidence="1 2" key="1">
    <citation type="submission" date="2019-04" db="EMBL/GenBank/DDBJ databases">
        <title>Comparative genomics and transcriptomics to analyze fruiting body development in filamentous ascomycetes.</title>
        <authorList>
            <consortium name="DOE Joint Genome Institute"/>
            <person name="Lutkenhaus R."/>
            <person name="Traeger S."/>
            <person name="Breuer J."/>
            <person name="Kuo A."/>
            <person name="Lipzen A."/>
            <person name="Pangilinan J."/>
            <person name="Dilworth D."/>
            <person name="Sandor L."/>
            <person name="Poggeler S."/>
            <person name="Barry K."/>
            <person name="Grigoriev I.V."/>
            <person name="Nowrousian M."/>
        </authorList>
    </citation>
    <scope>NUCLEOTIDE SEQUENCE [LARGE SCALE GENOMIC DNA]</scope>
    <source>
        <strain evidence="1 2">CBS 389.68</strain>
    </source>
</reference>
<proteinExistence type="predicted"/>
<organism evidence="1 2">
    <name type="scientific">Ascodesmis nigricans</name>
    <dbReference type="NCBI Taxonomy" id="341454"/>
    <lineage>
        <taxon>Eukaryota</taxon>
        <taxon>Fungi</taxon>
        <taxon>Dikarya</taxon>
        <taxon>Ascomycota</taxon>
        <taxon>Pezizomycotina</taxon>
        <taxon>Pezizomycetes</taxon>
        <taxon>Pezizales</taxon>
        <taxon>Ascodesmidaceae</taxon>
        <taxon>Ascodesmis</taxon>
    </lineage>
</organism>
<dbReference type="Proteomes" id="UP000298138">
    <property type="component" value="Unassembled WGS sequence"/>
</dbReference>
<dbReference type="InParanoid" id="A0A4S2N645"/>
<evidence type="ECO:0000313" key="1">
    <source>
        <dbReference type="EMBL" id="TGZ84731.1"/>
    </source>
</evidence>
<evidence type="ECO:0000313" key="2">
    <source>
        <dbReference type="Proteomes" id="UP000298138"/>
    </source>
</evidence>
<keyword evidence="2" id="KW-1185">Reference proteome</keyword>
<dbReference type="EMBL" id="ML220112">
    <property type="protein sequence ID" value="TGZ84731.1"/>
    <property type="molecule type" value="Genomic_DNA"/>
</dbReference>
<protein>
    <submittedName>
        <fullName evidence="1">Uncharacterized protein</fullName>
    </submittedName>
</protein>